<protein>
    <submittedName>
        <fullName evidence="1">Uncharacterized protein</fullName>
    </submittedName>
</protein>
<proteinExistence type="predicted"/>
<evidence type="ECO:0000313" key="1">
    <source>
        <dbReference type="EMBL" id="KAK3765805.1"/>
    </source>
</evidence>
<dbReference type="EMBL" id="JAWDGP010004277">
    <property type="protein sequence ID" value="KAK3765805.1"/>
    <property type="molecule type" value="Genomic_DNA"/>
</dbReference>
<evidence type="ECO:0000313" key="2">
    <source>
        <dbReference type="Proteomes" id="UP001283361"/>
    </source>
</evidence>
<organism evidence="1 2">
    <name type="scientific">Elysia crispata</name>
    <name type="common">lettuce slug</name>
    <dbReference type="NCBI Taxonomy" id="231223"/>
    <lineage>
        <taxon>Eukaryota</taxon>
        <taxon>Metazoa</taxon>
        <taxon>Spiralia</taxon>
        <taxon>Lophotrochozoa</taxon>
        <taxon>Mollusca</taxon>
        <taxon>Gastropoda</taxon>
        <taxon>Heterobranchia</taxon>
        <taxon>Euthyneura</taxon>
        <taxon>Panpulmonata</taxon>
        <taxon>Sacoglossa</taxon>
        <taxon>Placobranchoidea</taxon>
        <taxon>Plakobranchidae</taxon>
        <taxon>Elysia</taxon>
    </lineage>
</organism>
<comment type="caution">
    <text evidence="1">The sequence shown here is derived from an EMBL/GenBank/DDBJ whole genome shotgun (WGS) entry which is preliminary data.</text>
</comment>
<dbReference type="Proteomes" id="UP001283361">
    <property type="component" value="Unassembled WGS sequence"/>
</dbReference>
<reference evidence="1" key="1">
    <citation type="journal article" date="2023" name="G3 (Bethesda)">
        <title>A reference genome for the long-term kleptoplast-retaining sea slug Elysia crispata morphotype clarki.</title>
        <authorList>
            <person name="Eastman K.E."/>
            <person name="Pendleton A.L."/>
            <person name="Shaikh M.A."/>
            <person name="Suttiyut T."/>
            <person name="Ogas R."/>
            <person name="Tomko P."/>
            <person name="Gavelis G."/>
            <person name="Widhalm J.R."/>
            <person name="Wisecaver J.H."/>
        </authorList>
    </citation>
    <scope>NUCLEOTIDE SEQUENCE</scope>
    <source>
        <strain evidence="1">ECLA1</strain>
    </source>
</reference>
<keyword evidence="2" id="KW-1185">Reference proteome</keyword>
<name>A0AAE0ZAV3_9GAST</name>
<accession>A0AAE0ZAV3</accession>
<sequence length="212" mass="24046">MSRANGRNSRSKEFLIDLNWRSDGIVCHKATVEKRITRLRGQEAKRSSAVLCPNHASEAAIWKIILLVSFWSSIEVTIVCEDVGEGVKNGEKCKIQAVIKCLHVKWCKTRHRFERYACLRLSRIIYCLLGGFGFVHETAEFVFSPPKTSAFCRCKGVRESRANLVKTEIENDVLQQPPDPALSSHHGLNQDSELEPLFWQSKVLSIELCETS</sequence>
<gene>
    <name evidence="1" type="ORF">RRG08_026275</name>
</gene>
<dbReference type="AlphaFoldDB" id="A0AAE0ZAV3"/>